<comment type="caution">
    <text evidence="2">The sequence shown here is derived from an EMBL/GenBank/DDBJ whole genome shotgun (WGS) entry which is preliminary data.</text>
</comment>
<dbReference type="SUPFAM" id="SSF81606">
    <property type="entry name" value="PP2C-like"/>
    <property type="match status" value="1"/>
</dbReference>
<dbReference type="InterPro" id="IPR036457">
    <property type="entry name" value="PPM-type-like_dom_sf"/>
</dbReference>
<dbReference type="InterPro" id="IPR001932">
    <property type="entry name" value="PPM-type_phosphatase-like_dom"/>
</dbReference>
<evidence type="ECO:0000313" key="2">
    <source>
        <dbReference type="EMBL" id="GLJ67526.1"/>
    </source>
</evidence>
<dbReference type="Pfam" id="PF13672">
    <property type="entry name" value="PP2C_2"/>
    <property type="match status" value="1"/>
</dbReference>
<gene>
    <name evidence="2" type="ORF">GCM10017579_15620</name>
</gene>
<reference evidence="2" key="1">
    <citation type="journal article" date="2014" name="Int. J. Syst. Evol. Microbiol.">
        <title>Complete genome of a new Firmicutes species belonging to the dominant human colonic microbiota ('Ruminococcus bicirculans') reveals two chromosomes and a selective capacity to utilize plant glucans.</title>
        <authorList>
            <consortium name="NISC Comparative Sequencing Program"/>
            <person name="Wegmann U."/>
            <person name="Louis P."/>
            <person name="Goesmann A."/>
            <person name="Henrissat B."/>
            <person name="Duncan S.H."/>
            <person name="Flint H.J."/>
        </authorList>
    </citation>
    <scope>NUCLEOTIDE SEQUENCE</scope>
    <source>
        <strain evidence="2">VKM Ac-1246</strain>
    </source>
</reference>
<proteinExistence type="predicted"/>
<name>A0ABQ5SUL8_9ACTN</name>
<keyword evidence="3" id="KW-1185">Reference proteome</keyword>
<accession>A0ABQ5SUL8</accession>
<feature type="domain" description="PPM-type phosphatase" evidence="1">
    <location>
        <begin position="26"/>
        <end position="216"/>
    </location>
</feature>
<dbReference type="Proteomes" id="UP001142292">
    <property type="component" value="Unassembled WGS sequence"/>
</dbReference>
<evidence type="ECO:0000313" key="3">
    <source>
        <dbReference type="Proteomes" id="UP001142292"/>
    </source>
</evidence>
<dbReference type="EMBL" id="BSEL01000004">
    <property type="protein sequence ID" value="GLJ67526.1"/>
    <property type="molecule type" value="Genomic_DNA"/>
</dbReference>
<reference evidence="2" key="2">
    <citation type="submission" date="2023-01" db="EMBL/GenBank/DDBJ databases">
        <authorList>
            <person name="Sun Q."/>
            <person name="Evtushenko L."/>
        </authorList>
    </citation>
    <scope>NUCLEOTIDE SEQUENCE</scope>
    <source>
        <strain evidence="2">VKM Ac-1246</strain>
    </source>
</reference>
<organism evidence="2 3">
    <name type="scientific">Nocardioides luteus</name>
    <dbReference type="NCBI Taxonomy" id="1844"/>
    <lineage>
        <taxon>Bacteria</taxon>
        <taxon>Bacillati</taxon>
        <taxon>Actinomycetota</taxon>
        <taxon>Actinomycetes</taxon>
        <taxon>Propionibacteriales</taxon>
        <taxon>Nocardioidaceae</taxon>
        <taxon>Nocardioides</taxon>
    </lineage>
</organism>
<evidence type="ECO:0000259" key="1">
    <source>
        <dbReference type="Pfam" id="PF13672"/>
    </source>
</evidence>
<protein>
    <recommendedName>
        <fullName evidence="1">PPM-type phosphatase domain-containing protein</fullName>
    </recommendedName>
</protein>
<dbReference type="Gene3D" id="3.60.40.10">
    <property type="entry name" value="PPM-type phosphatase domain"/>
    <property type="match status" value="1"/>
</dbReference>
<sequence length="264" mass="28443">MTMQLCTEVYTETSPTHVHNEDFVLAGDDFVIVLDGATPVPGLETGCIHDVPWLVRHLGLRLAEGLTDPDTKSLADNLEQAIQQVCDDHAASCDLTDPNSPSSTVALLRLRDDQVDYLVLADSPIVLHLDDGDVLAITDDRLDHLDDYSVPAVAAARNSEAGFWVASTRPDAALHAVTGSIALTDRPLRAAAVLTDGAATLVERHGESWEQLLDILDAGPHELVRRTRMADETATGRLNGKRHDDATAVLCRFLEASTAPTTKA</sequence>